<protein>
    <submittedName>
        <fullName evidence="9">ABC transporter permease</fullName>
    </submittedName>
</protein>
<feature type="transmembrane region" description="Helical" evidence="7">
    <location>
        <begin position="100"/>
        <end position="121"/>
    </location>
</feature>
<feature type="transmembrane region" description="Helical" evidence="7">
    <location>
        <begin position="272"/>
        <end position="298"/>
    </location>
</feature>
<organism evidence="9 10">
    <name type="scientific">Tectimicrobiota bacterium</name>
    <dbReference type="NCBI Taxonomy" id="2528274"/>
    <lineage>
        <taxon>Bacteria</taxon>
        <taxon>Pseudomonadati</taxon>
        <taxon>Nitrospinota/Tectimicrobiota group</taxon>
        <taxon>Candidatus Tectimicrobiota</taxon>
    </lineage>
</organism>
<evidence type="ECO:0000256" key="4">
    <source>
        <dbReference type="ARBA" id="ARBA00022692"/>
    </source>
</evidence>
<dbReference type="Pfam" id="PF00528">
    <property type="entry name" value="BPD_transp_1"/>
    <property type="match status" value="1"/>
</dbReference>
<dbReference type="PROSITE" id="PS50928">
    <property type="entry name" value="ABC_TM1"/>
    <property type="match status" value="1"/>
</dbReference>
<dbReference type="CDD" id="cd06261">
    <property type="entry name" value="TM_PBP2"/>
    <property type="match status" value="1"/>
</dbReference>
<dbReference type="AlphaFoldDB" id="A0A932M0W3"/>
<feature type="transmembrane region" description="Helical" evidence="7">
    <location>
        <begin position="12"/>
        <end position="30"/>
    </location>
</feature>
<evidence type="ECO:0000256" key="5">
    <source>
        <dbReference type="ARBA" id="ARBA00022989"/>
    </source>
</evidence>
<keyword evidence="5 7" id="KW-1133">Transmembrane helix</keyword>
<name>A0A932M0W3_UNCTE</name>
<sequence length="305" mass="33590">MLPLVLRRLVSAIPTLFIVATLSFVLMRLVPGGPFDREKKLPPAIQANVERKYHLDEPVWKQYLLYMGSLARGDFGPSYKYLGRSVNDILREAFPVSLQLGLFSLVLSVLCGVGTGIVSAWRPGSWLDRGGGLFSVLGFSLPTFVLGSLLVFSLADSLHFFPPALWEGWRFTVLPVVTLSFAPAAFLARLCRASLLEVMEKDFVRTARAKGLRESRVILRHALKNALTPVVSVVGPLTAGLVTGSFVVETIFSLPGMGKHFVTAVTNRDYPLIMGVTLMYTVLIILANMIVDLLYGILDPRVRVE</sequence>
<reference evidence="9" key="1">
    <citation type="submission" date="2020-07" db="EMBL/GenBank/DDBJ databases">
        <title>Huge and variable diversity of episymbiotic CPR bacteria and DPANN archaea in groundwater ecosystems.</title>
        <authorList>
            <person name="He C.Y."/>
            <person name="Keren R."/>
            <person name="Whittaker M."/>
            <person name="Farag I.F."/>
            <person name="Doudna J."/>
            <person name="Cate J.H.D."/>
            <person name="Banfield J.F."/>
        </authorList>
    </citation>
    <scope>NUCLEOTIDE SEQUENCE</scope>
    <source>
        <strain evidence="9">NC_groundwater_717_Ag_S-0.2um_59_8</strain>
    </source>
</reference>
<evidence type="ECO:0000256" key="1">
    <source>
        <dbReference type="ARBA" id="ARBA00004651"/>
    </source>
</evidence>
<feature type="domain" description="ABC transmembrane type-1" evidence="8">
    <location>
        <begin position="94"/>
        <end position="295"/>
    </location>
</feature>
<comment type="subcellular location">
    <subcellularLocation>
        <location evidence="1 7">Cell membrane</location>
        <topology evidence="1 7">Multi-pass membrane protein</topology>
    </subcellularLocation>
</comment>
<dbReference type="GO" id="GO:0055085">
    <property type="term" value="P:transmembrane transport"/>
    <property type="evidence" value="ECO:0007669"/>
    <property type="project" value="InterPro"/>
</dbReference>
<comment type="caution">
    <text evidence="9">The sequence shown here is derived from an EMBL/GenBank/DDBJ whole genome shotgun (WGS) entry which is preliminary data.</text>
</comment>
<evidence type="ECO:0000313" key="9">
    <source>
        <dbReference type="EMBL" id="MBI3014979.1"/>
    </source>
</evidence>
<evidence type="ECO:0000256" key="7">
    <source>
        <dbReference type="RuleBase" id="RU363032"/>
    </source>
</evidence>
<evidence type="ECO:0000256" key="6">
    <source>
        <dbReference type="ARBA" id="ARBA00023136"/>
    </source>
</evidence>
<dbReference type="InterPro" id="IPR035906">
    <property type="entry name" value="MetI-like_sf"/>
</dbReference>
<proteinExistence type="inferred from homology"/>
<feature type="transmembrane region" description="Helical" evidence="7">
    <location>
        <begin position="226"/>
        <end position="252"/>
    </location>
</feature>
<dbReference type="PANTHER" id="PTHR30465">
    <property type="entry name" value="INNER MEMBRANE ABC TRANSPORTER"/>
    <property type="match status" value="1"/>
</dbReference>
<evidence type="ECO:0000256" key="2">
    <source>
        <dbReference type="ARBA" id="ARBA00022448"/>
    </source>
</evidence>
<dbReference type="EMBL" id="JACPSX010000151">
    <property type="protein sequence ID" value="MBI3014979.1"/>
    <property type="molecule type" value="Genomic_DNA"/>
</dbReference>
<gene>
    <name evidence="9" type="ORF">HYY65_07990</name>
</gene>
<keyword evidence="2 7" id="KW-0813">Transport</keyword>
<dbReference type="InterPro" id="IPR000515">
    <property type="entry name" value="MetI-like"/>
</dbReference>
<dbReference type="GO" id="GO:0005886">
    <property type="term" value="C:plasma membrane"/>
    <property type="evidence" value="ECO:0007669"/>
    <property type="project" value="UniProtKB-SubCell"/>
</dbReference>
<evidence type="ECO:0000313" key="10">
    <source>
        <dbReference type="Proteomes" id="UP000741360"/>
    </source>
</evidence>
<feature type="transmembrane region" description="Helical" evidence="7">
    <location>
        <begin position="172"/>
        <end position="191"/>
    </location>
</feature>
<keyword evidence="3" id="KW-1003">Cell membrane</keyword>
<accession>A0A932M0W3</accession>
<dbReference type="SUPFAM" id="SSF161098">
    <property type="entry name" value="MetI-like"/>
    <property type="match status" value="1"/>
</dbReference>
<dbReference type="InterPro" id="IPR045621">
    <property type="entry name" value="BPD_transp_1_N"/>
</dbReference>
<comment type="similarity">
    <text evidence="7">Belongs to the binding-protein-dependent transport system permease family.</text>
</comment>
<dbReference type="Proteomes" id="UP000741360">
    <property type="component" value="Unassembled WGS sequence"/>
</dbReference>
<evidence type="ECO:0000256" key="3">
    <source>
        <dbReference type="ARBA" id="ARBA00022475"/>
    </source>
</evidence>
<feature type="transmembrane region" description="Helical" evidence="7">
    <location>
        <begin position="133"/>
        <end position="152"/>
    </location>
</feature>
<dbReference type="Pfam" id="PF19300">
    <property type="entry name" value="BPD_transp_1_N"/>
    <property type="match status" value="1"/>
</dbReference>
<keyword evidence="4 7" id="KW-0812">Transmembrane</keyword>
<keyword evidence="6 7" id="KW-0472">Membrane</keyword>
<evidence type="ECO:0000259" key="8">
    <source>
        <dbReference type="PROSITE" id="PS50928"/>
    </source>
</evidence>
<dbReference type="Gene3D" id="1.10.3720.10">
    <property type="entry name" value="MetI-like"/>
    <property type="match status" value="1"/>
</dbReference>
<dbReference type="PANTHER" id="PTHR30465:SF74">
    <property type="entry name" value="OLIGOPEPTIDE TRANSPORT SYSTEM PERMEASE PROTEIN OPPB"/>
    <property type="match status" value="1"/>
</dbReference>